<dbReference type="Pfam" id="PF04828">
    <property type="entry name" value="GFA"/>
    <property type="match status" value="1"/>
</dbReference>
<dbReference type="PROSITE" id="PS51891">
    <property type="entry name" value="CENP_V_GFA"/>
    <property type="match status" value="1"/>
</dbReference>
<comment type="similarity">
    <text evidence="1">Belongs to the Gfa family.</text>
</comment>
<dbReference type="GO" id="GO:0046872">
    <property type="term" value="F:metal ion binding"/>
    <property type="evidence" value="ECO:0007669"/>
    <property type="project" value="UniProtKB-KW"/>
</dbReference>
<keyword evidence="2" id="KW-0479">Metal-binding</keyword>
<dbReference type="InterPro" id="IPR006913">
    <property type="entry name" value="CENP-V/GFA"/>
</dbReference>
<accession>A0A1J5QQ56</accession>
<gene>
    <name evidence="6" type="ORF">GALL_326410</name>
</gene>
<evidence type="ECO:0000256" key="4">
    <source>
        <dbReference type="ARBA" id="ARBA00023239"/>
    </source>
</evidence>
<name>A0A1J5QQ56_9ZZZZ</name>
<dbReference type="AlphaFoldDB" id="A0A1J5QQ56"/>
<evidence type="ECO:0000256" key="3">
    <source>
        <dbReference type="ARBA" id="ARBA00022833"/>
    </source>
</evidence>
<dbReference type="SUPFAM" id="SSF51316">
    <property type="entry name" value="Mss4-like"/>
    <property type="match status" value="1"/>
</dbReference>
<dbReference type="InterPro" id="IPR011057">
    <property type="entry name" value="Mss4-like_sf"/>
</dbReference>
<sequence length="132" mass="14349">MFKGGCLCGAIRYEAAGPVSHQTICHCTMCRRAAGAPFVAWFSVARSALRFVEGLPAQFRSSAKAVRGFCSRCGTQLTFAHDDAPDLVDLTTCSLDDPTLLPPRDHTHTCSRLPWVRLADGLPEFHEARTAA</sequence>
<dbReference type="Gene3D" id="3.90.1590.10">
    <property type="entry name" value="glutathione-dependent formaldehyde- activating enzyme (gfa)"/>
    <property type="match status" value="1"/>
</dbReference>
<evidence type="ECO:0000313" key="6">
    <source>
        <dbReference type="EMBL" id="OIQ85528.1"/>
    </source>
</evidence>
<proteinExistence type="inferred from homology"/>
<organism evidence="6">
    <name type="scientific">mine drainage metagenome</name>
    <dbReference type="NCBI Taxonomy" id="410659"/>
    <lineage>
        <taxon>unclassified sequences</taxon>
        <taxon>metagenomes</taxon>
        <taxon>ecological metagenomes</taxon>
    </lineage>
</organism>
<keyword evidence="4" id="KW-0456">Lyase</keyword>
<reference evidence="6" key="1">
    <citation type="submission" date="2016-10" db="EMBL/GenBank/DDBJ databases">
        <title>Sequence of Gallionella enrichment culture.</title>
        <authorList>
            <person name="Poehlein A."/>
            <person name="Muehling M."/>
            <person name="Daniel R."/>
        </authorList>
    </citation>
    <scope>NUCLEOTIDE SEQUENCE</scope>
</reference>
<dbReference type="EMBL" id="MLJW01000538">
    <property type="protein sequence ID" value="OIQ85528.1"/>
    <property type="molecule type" value="Genomic_DNA"/>
</dbReference>
<dbReference type="GO" id="GO:0016846">
    <property type="term" value="F:carbon-sulfur lyase activity"/>
    <property type="evidence" value="ECO:0007669"/>
    <property type="project" value="InterPro"/>
</dbReference>
<protein>
    <submittedName>
        <fullName evidence="6">Glutathione-dependent formaldehyde-activating enzyme</fullName>
    </submittedName>
</protein>
<dbReference type="PANTHER" id="PTHR33337:SF40">
    <property type="entry name" value="CENP-V_GFA DOMAIN-CONTAINING PROTEIN-RELATED"/>
    <property type="match status" value="1"/>
</dbReference>
<evidence type="ECO:0000256" key="2">
    <source>
        <dbReference type="ARBA" id="ARBA00022723"/>
    </source>
</evidence>
<comment type="caution">
    <text evidence="6">The sequence shown here is derived from an EMBL/GenBank/DDBJ whole genome shotgun (WGS) entry which is preliminary data.</text>
</comment>
<evidence type="ECO:0000256" key="1">
    <source>
        <dbReference type="ARBA" id="ARBA00005495"/>
    </source>
</evidence>
<keyword evidence="3" id="KW-0862">Zinc</keyword>
<evidence type="ECO:0000259" key="5">
    <source>
        <dbReference type="PROSITE" id="PS51891"/>
    </source>
</evidence>
<dbReference type="PANTHER" id="PTHR33337">
    <property type="entry name" value="GFA DOMAIN-CONTAINING PROTEIN"/>
    <property type="match status" value="1"/>
</dbReference>
<feature type="domain" description="CENP-V/GFA" evidence="5">
    <location>
        <begin position="2"/>
        <end position="105"/>
    </location>
</feature>